<dbReference type="EnsemblMetazoa" id="CJA22527.1">
    <property type="protein sequence ID" value="CJA22527.1"/>
    <property type="gene ID" value="WBGene00178099"/>
</dbReference>
<keyword evidence="2" id="KW-1185">Reference proteome</keyword>
<proteinExistence type="predicted"/>
<sequence>MASSSNSSSIIIDSPAKKPIGKRHFSETLSSMHHPDDIVPLSDFIQLRETCDVMKRTISQLVTIMQAIVPRAQLQSLGLDLLISPSEPPSASASSVKLLATNDSSSRTTTWTPSKIAAEAASMIDKSQRAVVELLPDNLDDREQDSKDRAKINALAKKYKFAIPSNVFRHKCSAKTRPLKIQFNSKSDRDDFLRTFNRDIRNSEFSDLSRKPRARRDLTLDELATLRTSRKTIYDRNKEAGKSLFILSDIHVKSNPHPRPFH</sequence>
<accession>A0A8R1E7P0</accession>
<evidence type="ECO:0000313" key="2">
    <source>
        <dbReference type="Proteomes" id="UP000005237"/>
    </source>
</evidence>
<name>A0A8R1E7P0_CAEJA</name>
<organism evidence="1 2">
    <name type="scientific">Caenorhabditis japonica</name>
    <dbReference type="NCBI Taxonomy" id="281687"/>
    <lineage>
        <taxon>Eukaryota</taxon>
        <taxon>Metazoa</taxon>
        <taxon>Ecdysozoa</taxon>
        <taxon>Nematoda</taxon>
        <taxon>Chromadorea</taxon>
        <taxon>Rhabditida</taxon>
        <taxon>Rhabditina</taxon>
        <taxon>Rhabditomorpha</taxon>
        <taxon>Rhabditoidea</taxon>
        <taxon>Rhabditidae</taxon>
        <taxon>Peloderinae</taxon>
        <taxon>Caenorhabditis</taxon>
    </lineage>
</organism>
<protein>
    <submittedName>
        <fullName evidence="1">Uncharacterized protein</fullName>
    </submittedName>
</protein>
<reference evidence="1" key="2">
    <citation type="submission" date="2022-06" db="UniProtKB">
        <authorList>
            <consortium name="EnsemblMetazoa"/>
        </authorList>
    </citation>
    <scope>IDENTIFICATION</scope>
    <source>
        <strain evidence="1">DF5081</strain>
    </source>
</reference>
<dbReference type="Proteomes" id="UP000005237">
    <property type="component" value="Unassembled WGS sequence"/>
</dbReference>
<reference evidence="2" key="1">
    <citation type="submission" date="2010-08" db="EMBL/GenBank/DDBJ databases">
        <authorList>
            <consortium name="Caenorhabditis japonica Sequencing Consortium"/>
            <person name="Wilson R.K."/>
        </authorList>
    </citation>
    <scope>NUCLEOTIDE SEQUENCE [LARGE SCALE GENOMIC DNA]</scope>
    <source>
        <strain evidence="2">DF5081</strain>
    </source>
</reference>
<dbReference type="AlphaFoldDB" id="A0A8R1E7P0"/>
<evidence type="ECO:0000313" key="1">
    <source>
        <dbReference type="EnsemblMetazoa" id="CJA22527.1"/>
    </source>
</evidence>